<reference evidence="15 16" key="1">
    <citation type="submission" date="2022-12" db="EMBL/GenBank/DDBJ databases">
        <title>Genomic features and morphological characterization of a novel Knufia sp. strain isolated from spacecraft assembly facility.</title>
        <authorList>
            <person name="Teixeira M."/>
            <person name="Chander A.M."/>
            <person name="Stajich J.E."/>
            <person name="Venkateswaran K."/>
        </authorList>
    </citation>
    <scope>NUCLEOTIDE SEQUENCE [LARGE SCALE GENOMIC DNA]</scope>
    <source>
        <strain evidence="15 16">FJI-L2-BK-P2</strain>
    </source>
</reference>
<dbReference type="NCBIfam" id="TIGR01015">
    <property type="entry name" value="hmgA"/>
    <property type="match status" value="1"/>
</dbReference>
<dbReference type="GO" id="GO:0006572">
    <property type="term" value="P:L-tyrosine catabolic process"/>
    <property type="evidence" value="ECO:0007669"/>
    <property type="project" value="UniProtKB-KW"/>
</dbReference>
<name>A0AAN8EID1_9EURO</name>
<evidence type="ECO:0000256" key="7">
    <source>
        <dbReference type="ARBA" id="ARBA00022964"/>
    </source>
</evidence>
<evidence type="ECO:0000313" key="16">
    <source>
        <dbReference type="Proteomes" id="UP001316803"/>
    </source>
</evidence>
<feature type="binding site" evidence="12">
    <location>
        <position position="356"/>
    </location>
    <ligand>
        <name>homogentisate</name>
        <dbReference type="ChEBI" id="CHEBI:16169"/>
    </ligand>
</feature>
<comment type="similarity">
    <text evidence="3">Belongs to the homogentisate dioxygenase family.</text>
</comment>
<evidence type="ECO:0000313" key="15">
    <source>
        <dbReference type="EMBL" id="KAK5947791.1"/>
    </source>
</evidence>
<evidence type="ECO:0000256" key="5">
    <source>
        <dbReference type="ARBA" id="ARBA00022723"/>
    </source>
</evidence>
<evidence type="ECO:0000256" key="6">
    <source>
        <dbReference type="ARBA" id="ARBA00022878"/>
    </source>
</evidence>
<keyword evidence="6" id="KW-0828">Tyrosine catabolism</keyword>
<dbReference type="Pfam" id="PF20510">
    <property type="entry name" value="HgmA_N"/>
    <property type="match status" value="1"/>
</dbReference>
<evidence type="ECO:0000256" key="11">
    <source>
        <dbReference type="PIRSR" id="PIRSR605708-1"/>
    </source>
</evidence>
<dbReference type="GO" id="GO:0004411">
    <property type="term" value="F:homogentisate 1,2-dioxygenase activity"/>
    <property type="evidence" value="ECO:0007669"/>
    <property type="project" value="UniProtKB-EC"/>
</dbReference>
<feature type="domain" description="Homogentisate 1,2-dioxygenase N-terminal" evidence="14">
    <location>
        <begin position="13"/>
        <end position="285"/>
    </location>
</feature>
<evidence type="ECO:0000256" key="2">
    <source>
        <dbReference type="ARBA" id="ARBA00004704"/>
    </source>
</evidence>
<dbReference type="InterPro" id="IPR046451">
    <property type="entry name" value="HgmA_C"/>
</dbReference>
<organism evidence="15 16">
    <name type="scientific">Knufia fluminis</name>
    <dbReference type="NCBI Taxonomy" id="191047"/>
    <lineage>
        <taxon>Eukaryota</taxon>
        <taxon>Fungi</taxon>
        <taxon>Dikarya</taxon>
        <taxon>Ascomycota</taxon>
        <taxon>Pezizomycotina</taxon>
        <taxon>Eurotiomycetes</taxon>
        <taxon>Chaetothyriomycetidae</taxon>
        <taxon>Chaetothyriales</taxon>
        <taxon>Trichomeriaceae</taxon>
        <taxon>Knufia</taxon>
    </lineage>
</organism>
<evidence type="ECO:0000256" key="1">
    <source>
        <dbReference type="ARBA" id="ARBA00001962"/>
    </source>
</evidence>
<evidence type="ECO:0000256" key="3">
    <source>
        <dbReference type="ARBA" id="ARBA00007757"/>
    </source>
</evidence>
<dbReference type="PANTHER" id="PTHR11056:SF0">
    <property type="entry name" value="HOMOGENTISATE 1,2-DIOXYGENASE"/>
    <property type="match status" value="1"/>
</dbReference>
<feature type="binding site" evidence="12">
    <location>
        <position position="378"/>
    </location>
    <ligand>
        <name>Fe cation</name>
        <dbReference type="ChEBI" id="CHEBI:24875"/>
    </ligand>
</feature>
<dbReference type="EMBL" id="JAKLMC020000067">
    <property type="protein sequence ID" value="KAK5947791.1"/>
    <property type="molecule type" value="Genomic_DNA"/>
</dbReference>
<keyword evidence="16" id="KW-1185">Reference proteome</keyword>
<feature type="active site" description="Proton acceptor" evidence="11">
    <location>
        <position position="298"/>
    </location>
</feature>
<evidence type="ECO:0000256" key="4">
    <source>
        <dbReference type="ARBA" id="ARBA00013127"/>
    </source>
</evidence>
<keyword evidence="9 12" id="KW-0408">Iron</keyword>
<evidence type="ECO:0000256" key="10">
    <source>
        <dbReference type="ARBA" id="ARBA00023232"/>
    </source>
</evidence>
<comment type="cofactor">
    <cofactor evidence="1 12">
        <name>Fe cation</name>
        <dbReference type="ChEBI" id="CHEBI:24875"/>
    </cofactor>
</comment>
<sequence>MPTSEFGVQEKYTYLNGFSCYHESEALPGALPLGHNSPQKPPFGLYAEKFSGTAFTAPRHENQQSWLYRILPSAAHKAWEPCLSKGNSAINFSGTDMQQIPNQLRWDPFDFDDSNDWISGLHLVAEAGDPVMKSGLAIFVFAAGKSMTEHEAFYSADGDFLIVPQHGVLDIVTEFGRMLVRANEICVIPRGIRYRVLTPDGPVRGYVLELYQGHFQLPELGPIGSNGLANARDFQVPTAYYENDTSTDWTLISKFNKKLFSMTQNHSPFDVVAWHGTYYPYKYDLGRFNTIGSISFDHPDPSIFTVLTGPSHQVGTAIADFVIFPPRWLVQEDTFRPPWYHRNTMSEFMGLISGDYDAKTGGGFRPGGASLHNIMSAHGPDASAHTCATEAELKPQKVGGGSMAFMFESCLMVGVTAWGLKHCQKVQEEYNQESWEPLKVYFDEKVVSNGMDRHG</sequence>
<dbReference type="InterPro" id="IPR005708">
    <property type="entry name" value="Homogentis_dOase"/>
</dbReference>
<dbReference type="GO" id="GO:0005737">
    <property type="term" value="C:cytoplasm"/>
    <property type="evidence" value="ECO:0007669"/>
    <property type="project" value="TreeGrafter"/>
</dbReference>
<dbReference type="GO" id="GO:0046872">
    <property type="term" value="F:metal ion binding"/>
    <property type="evidence" value="ECO:0007669"/>
    <property type="project" value="UniProtKB-KW"/>
</dbReference>
<feature type="binding site" evidence="12">
    <location>
        <position position="347"/>
    </location>
    <ligand>
        <name>Fe cation</name>
        <dbReference type="ChEBI" id="CHEBI:24875"/>
    </ligand>
</feature>
<dbReference type="Gene3D" id="2.60.120.10">
    <property type="entry name" value="Jelly Rolls"/>
    <property type="match status" value="1"/>
</dbReference>
<gene>
    <name evidence="15" type="ORF">OHC33_011186</name>
</gene>
<evidence type="ECO:0000256" key="12">
    <source>
        <dbReference type="PIRSR" id="PIRSR605708-2"/>
    </source>
</evidence>
<feature type="domain" description="Homogentisate 1,2-dioxygenase C-terminal" evidence="13">
    <location>
        <begin position="287"/>
        <end position="440"/>
    </location>
</feature>
<evidence type="ECO:0000259" key="14">
    <source>
        <dbReference type="Pfam" id="PF20510"/>
    </source>
</evidence>
<keyword evidence="8" id="KW-0560">Oxidoreductase</keyword>
<dbReference type="CDD" id="cd07000">
    <property type="entry name" value="cupin_HGO_N"/>
    <property type="match status" value="1"/>
</dbReference>
<feature type="binding site" evidence="12">
    <location>
        <position position="378"/>
    </location>
    <ligand>
        <name>homogentisate</name>
        <dbReference type="ChEBI" id="CHEBI:16169"/>
    </ligand>
</feature>
<dbReference type="SUPFAM" id="SSF51182">
    <property type="entry name" value="RmlC-like cupins"/>
    <property type="match status" value="1"/>
</dbReference>
<protein>
    <recommendedName>
        <fullName evidence="4">homogentisate 1,2-dioxygenase</fullName>
        <ecNumber evidence="4">1.13.11.5</ecNumber>
    </recommendedName>
</protein>
<evidence type="ECO:0000259" key="13">
    <source>
        <dbReference type="Pfam" id="PF04209"/>
    </source>
</evidence>
<keyword evidence="10" id="KW-0585">Phenylalanine catabolism</keyword>
<dbReference type="InterPro" id="IPR014710">
    <property type="entry name" value="RmlC-like_jellyroll"/>
</dbReference>
<accession>A0AAN8EID1</accession>
<evidence type="ECO:0000256" key="9">
    <source>
        <dbReference type="ARBA" id="ARBA00023004"/>
    </source>
</evidence>
<dbReference type="InterPro" id="IPR011051">
    <property type="entry name" value="RmlC_Cupin_sf"/>
</dbReference>
<dbReference type="EC" id="1.13.11.5" evidence="4"/>
<evidence type="ECO:0000256" key="8">
    <source>
        <dbReference type="ARBA" id="ARBA00023002"/>
    </source>
</evidence>
<dbReference type="Proteomes" id="UP001316803">
    <property type="component" value="Unassembled WGS sequence"/>
</dbReference>
<dbReference type="AlphaFoldDB" id="A0AAN8EID1"/>
<comment type="caution">
    <text evidence="15">The sequence shown here is derived from an EMBL/GenBank/DDBJ whole genome shotgun (WGS) entry which is preliminary data.</text>
</comment>
<keyword evidence="5 12" id="KW-0479">Metal-binding</keyword>
<dbReference type="PANTHER" id="PTHR11056">
    <property type="entry name" value="HOMOGENTISATE 1,2-DIOXYGENASE"/>
    <property type="match status" value="1"/>
</dbReference>
<comment type="pathway">
    <text evidence="2">Amino-acid degradation; L-phenylalanine degradation; acetoacetate and fumarate from L-phenylalanine: step 4/6.</text>
</comment>
<proteinExistence type="inferred from homology"/>
<feature type="binding site" evidence="12">
    <location>
        <position position="341"/>
    </location>
    <ligand>
        <name>Fe cation</name>
        <dbReference type="ChEBI" id="CHEBI:24875"/>
    </ligand>
</feature>
<keyword evidence="7" id="KW-0223">Dioxygenase</keyword>
<dbReference type="Pfam" id="PF04209">
    <property type="entry name" value="HgmA_C"/>
    <property type="match status" value="1"/>
</dbReference>
<dbReference type="FunFam" id="2.60.120.10:FF:000053">
    <property type="entry name" value="Homogentisate 1,2-dioxygenase"/>
    <property type="match status" value="1"/>
</dbReference>
<dbReference type="InterPro" id="IPR046452">
    <property type="entry name" value="HgmA_N"/>
</dbReference>
<dbReference type="GO" id="GO:0006559">
    <property type="term" value="P:L-phenylalanine catabolic process"/>
    <property type="evidence" value="ECO:0007669"/>
    <property type="project" value="UniProtKB-KW"/>
</dbReference>